<evidence type="ECO:0000256" key="1">
    <source>
        <dbReference type="SAM" id="MobiDB-lite"/>
    </source>
</evidence>
<organism evidence="2 3">
    <name type="scientific">Pseudomonas juntendi</name>
    <dbReference type="NCBI Taxonomy" id="2666183"/>
    <lineage>
        <taxon>Bacteria</taxon>
        <taxon>Pseudomonadati</taxon>
        <taxon>Pseudomonadota</taxon>
        <taxon>Gammaproteobacteria</taxon>
        <taxon>Pseudomonadales</taxon>
        <taxon>Pseudomonadaceae</taxon>
        <taxon>Pseudomonas</taxon>
    </lineage>
</organism>
<sequence length="172" mass="19031">MNQSIDLEAAKAAFFASGGQIIVLEGFQYVPFRQRHHPEPKPKRVKPVRPAKEHPQQTRAKARTAQVAELAKTMTCGEVAELLGETKTALWGVAARGGFKFFSPPKPARPAKAKAKAEPSQEDRDIADKIIALRDAGKSRWGVTLELGIGNCRFTRIIAEFDINFPLQRNRG</sequence>
<name>A0A7W2QTG6_9PSED</name>
<protein>
    <submittedName>
        <fullName evidence="2">Uncharacterized protein</fullName>
    </submittedName>
</protein>
<feature type="region of interest" description="Disordered" evidence="1">
    <location>
        <begin position="104"/>
        <end position="123"/>
    </location>
</feature>
<evidence type="ECO:0000313" key="2">
    <source>
        <dbReference type="EMBL" id="MBA6142304.1"/>
    </source>
</evidence>
<accession>A0A7W2QTG6</accession>
<dbReference type="Proteomes" id="UP000590738">
    <property type="component" value="Unassembled WGS sequence"/>
</dbReference>
<evidence type="ECO:0000313" key="3">
    <source>
        <dbReference type="Proteomes" id="UP000590738"/>
    </source>
</evidence>
<gene>
    <name evidence="2" type="ORF">H4B97_07430</name>
</gene>
<reference evidence="2 3" key="1">
    <citation type="submission" date="2020-07" db="EMBL/GenBank/DDBJ databases">
        <title>Diversity of carbapenemase encoding genes among Pseudomonas putida group clinical isolates in a tertiary Brazilian hospital.</title>
        <authorList>
            <person name="Alberto-Lei F."/>
            <person name="Nodari C.S."/>
            <person name="Streling A.P."/>
            <person name="Paulino J.T."/>
            <person name="Bessa-Neto F.O."/>
            <person name="Cayo R."/>
            <person name="Gales A.C."/>
        </authorList>
    </citation>
    <scope>NUCLEOTIDE SEQUENCE [LARGE SCALE GENOMIC DNA]</scope>
    <source>
        <strain evidence="2 3">12273</strain>
    </source>
</reference>
<comment type="caution">
    <text evidence="2">The sequence shown here is derived from an EMBL/GenBank/DDBJ whole genome shotgun (WGS) entry which is preliminary data.</text>
</comment>
<dbReference type="AlphaFoldDB" id="A0A7W2QTG6"/>
<proteinExistence type="predicted"/>
<dbReference type="RefSeq" id="WP_182333808.1">
    <property type="nucleotide sequence ID" value="NZ_BQHP01000068.1"/>
</dbReference>
<feature type="region of interest" description="Disordered" evidence="1">
    <location>
        <begin position="34"/>
        <end position="60"/>
    </location>
</feature>
<dbReference type="EMBL" id="JACGCZ010000009">
    <property type="protein sequence ID" value="MBA6142304.1"/>
    <property type="molecule type" value="Genomic_DNA"/>
</dbReference>